<dbReference type="OrthoDB" id="9780160at2"/>
<keyword evidence="13" id="KW-1185">Reference proteome</keyword>
<evidence type="ECO:0000256" key="11">
    <source>
        <dbReference type="SAM" id="Phobius"/>
    </source>
</evidence>
<dbReference type="PANTHER" id="PTHR43298">
    <property type="entry name" value="MULTIDRUG RESISTANCE PROTEIN NORM-RELATED"/>
    <property type="match status" value="1"/>
</dbReference>
<feature type="transmembrane region" description="Helical" evidence="11">
    <location>
        <begin position="270"/>
        <end position="296"/>
    </location>
</feature>
<feature type="transmembrane region" description="Helical" evidence="11">
    <location>
        <begin position="77"/>
        <end position="101"/>
    </location>
</feature>
<keyword evidence="4" id="KW-1003">Cell membrane</keyword>
<dbReference type="EMBL" id="SRMF01000001">
    <property type="protein sequence ID" value="TGG95495.1"/>
    <property type="molecule type" value="Genomic_DNA"/>
</dbReference>
<evidence type="ECO:0000256" key="1">
    <source>
        <dbReference type="ARBA" id="ARBA00004429"/>
    </source>
</evidence>
<keyword evidence="2" id="KW-0813">Transport</keyword>
<dbReference type="PANTHER" id="PTHR43298:SF2">
    <property type="entry name" value="FMN_FAD EXPORTER YEEO-RELATED"/>
    <property type="match status" value="1"/>
</dbReference>
<proteinExistence type="predicted"/>
<dbReference type="GO" id="GO:0042910">
    <property type="term" value="F:xenobiotic transmembrane transporter activity"/>
    <property type="evidence" value="ECO:0007669"/>
    <property type="project" value="InterPro"/>
</dbReference>
<evidence type="ECO:0000256" key="10">
    <source>
        <dbReference type="SAM" id="MobiDB-lite"/>
    </source>
</evidence>
<feature type="transmembrane region" description="Helical" evidence="11">
    <location>
        <begin position="162"/>
        <end position="179"/>
    </location>
</feature>
<dbReference type="GO" id="GO:0006811">
    <property type="term" value="P:monoatomic ion transport"/>
    <property type="evidence" value="ECO:0007669"/>
    <property type="project" value="UniProtKB-KW"/>
</dbReference>
<dbReference type="GO" id="GO:0005886">
    <property type="term" value="C:plasma membrane"/>
    <property type="evidence" value="ECO:0007669"/>
    <property type="project" value="UniProtKB-SubCell"/>
</dbReference>
<feature type="transmembrane region" description="Helical" evidence="11">
    <location>
        <begin position="345"/>
        <end position="368"/>
    </location>
</feature>
<dbReference type="PIRSF" id="PIRSF006603">
    <property type="entry name" value="DinF"/>
    <property type="match status" value="1"/>
</dbReference>
<feature type="transmembrane region" description="Helical" evidence="11">
    <location>
        <begin position="388"/>
        <end position="408"/>
    </location>
</feature>
<comment type="caution">
    <text evidence="12">The sequence shown here is derived from an EMBL/GenBank/DDBJ whole genome shotgun (WGS) entry which is preliminary data.</text>
</comment>
<keyword evidence="3" id="KW-0050">Antiport</keyword>
<sequence length="489" mass="52425">MSEQSSLNESSALLREPGEESVAQPPPEVRGSLTQRTLAEWRNLAVLGGPILIAQLAQMANGVIDTVMAGNASATDLAGVAIGSSLWAPLFLLFMGTLNALQPIISGHNGARSQHRIMPVAWQGIHVALGCSVLMIALLTQVRAVLDLLQLDSTTAGITQGYLRAFAWGIPALLLMIAIRGLTDGLGHTRVIMVFSLLQAGINLPLNYIFIYGKLGLPAMGGVGCGWATAISLWLALGALLIYLNSSRVFRQFHYWPSRQRPNRVEISRLLRLGIPIGVTIFVEASMFSVVALFLAPLGPVIVAGHQIALNVVSVVFMVPLSLGLALTLRISYLIGAGTPDTARLLARSSLLLALAVALLFASALFLGRGSIAALYTQDEAVRAVARQLILFAALFQIADVIQVTAISALRGYRDTRIPLFIMLLSFWGICLPLGYVLTFTDWLLPAQGAPGFWVGLTVGLVCASILLTARLFLYRAQQPQAHREPVSP</sequence>
<feature type="transmembrane region" description="Helical" evidence="11">
    <location>
        <begin position="191"/>
        <end position="213"/>
    </location>
</feature>
<organism evidence="12 13">
    <name type="scientific">Natronospirillum operosum</name>
    <dbReference type="NCBI Taxonomy" id="2759953"/>
    <lineage>
        <taxon>Bacteria</taxon>
        <taxon>Pseudomonadati</taxon>
        <taxon>Pseudomonadota</taxon>
        <taxon>Gammaproteobacteria</taxon>
        <taxon>Oceanospirillales</taxon>
        <taxon>Natronospirillaceae</taxon>
        <taxon>Natronospirillum</taxon>
    </lineage>
</organism>
<evidence type="ECO:0000256" key="2">
    <source>
        <dbReference type="ARBA" id="ARBA00022448"/>
    </source>
</evidence>
<feature type="transmembrane region" description="Helical" evidence="11">
    <location>
        <begin position="121"/>
        <end position="142"/>
    </location>
</feature>
<evidence type="ECO:0000256" key="4">
    <source>
        <dbReference type="ARBA" id="ARBA00022475"/>
    </source>
</evidence>
<dbReference type="Pfam" id="PF01554">
    <property type="entry name" value="MatE"/>
    <property type="match status" value="2"/>
</dbReference>
<dbReference type="GO" id="GO:0015297">
    <property type="term" value="F:antiporter activity"/>
    <property type="evidence" value="ECO:0007669"/>
    <property type="project" value="UniProtKB-KW"/>
</dbReference>
<name>A0A4Z0WJZ1_9GAMM</name>
<feature type="transmembrane region" description="Helical" evidence="11">
    <location>
        <begin position="420"/>
        <end position="441"/>
    </location>
</feature>
<keyword evidence="8 11" id="KW-0472">Membrane</keyword>
<dbReference type="NCBIfam" id="TIGR00797">
    <property type="entry name" value="matE"/>
    <property type="match status" value="1"/>
</dbReference>
<evidence type="ECO:0000256" key="6">
    <source>
        <dbReference type="ARBA" id="ARBA00022989"/>
    </source>
</evidence>
<protein>
    <recommendedName>
        <fullName evidence="9">Multidrug-efflux transporter</fullName>
    </recommendedName>
</protein>
<evidence type="ECO:0000256" key="7">
    <source>
        <dbReference type="ARBA" id="ARBA00023065"/>
    </source>
</evidence>
<evidence type="ECO:0000256" key="8">
    <source>
        <dbReference type="ARBA" id="ARBA00023136"/>
    </source>
</evidence>
<dbReference type="AlphaFoldDB" id="A0A4Z0WJZ1"/>
<feature type="compositionally biased region" description="Polar residues" evidence="10">
    <location>
        <begin position="1"/>
        <end position="11"/>
    </location>
</feature>
<evidence type="ECO:0000256" key="9">
    <source>
        <dbReference type="ARBA" id="ARBA00031636"/>
    </source>
</evidence>
<comment type="subcellular location">
    <subcellularLocation>
        <location evidence="1">Cell inner membrane</location>
        <topology evidence="1">Multi-pass membrane protein</topology>
    </subcellularLocation>
</comment>
<feature type="region of interest" description="Disordered" evidence="10">
    <location>
        <begin position="1"/>
        <end position="31"/>
    </location>
</feature>
<evidence type="ECO:0000313" key="12">
    <source>
        <dbReference type="EMBL" id="TGG95495.1"/>
    </source>
</evidence>
<dbReference type="InterPro" id="IPR048279">
    <property type="entry name" value="MdtK-like"/>
</dbReference>
<dbReference type="RefSeq" id="WP_135481209.1">
    <property type="nucleotide sequence ID" value="NZ_SRMF01000001.1"/>
</dbReference>
<accession>A0A4Z0WJZ1</accession>
<keyword evidence="6 11" id="KW-1133">Transmembrane helix</keyword>
<evidence type="ECO:0000256" key="3">
    <source>
        <dbReference type="ARBA" id="ARBA00022449"/>
    </source>
</evidence>
<feature type="transmembrane region" description="Helical" evidence="11">
    <location>
        <begin position="308"/>
        <end position="333"/>
    </location>
</feature>
<dbReference type="InterPro" id="IPR002528">
    <property type="entry name" value="MATE_fam"/>
</dbReference>
<reference evidence="12 13" key="1">
    <citation type="submission" date="2019-04" db="EMBL/GenBank/DDBJ databases">
        <title>Natronospirillum operosus gen. nov., sp. nov., a haloalkaliphilic satellite isolated from decaying biomass of laboratory culture of cyanobacterium Geitlerinema sp. and proposal of Natronospirillaceae fam. nov. and Saccharospirillaceae fam. nov.</title>
        <authorList>
            <person name="Kevbrin V."/>
            <person name="Boltyanskaya Y."/>
            <person name="Koziaeva V."/>
            <person name="Grouzdev D.S."/>
            <person name="Park M."/>
            <person name="Cho J."/>
        </authorList>
    </citation>
    <scope>NUCLEOTIDE SEQUENCE [LARGE SCALE GENOMIC DNA]</scope>
    <source>
        <strain evidence="12 13">G-116</strain>
    </source>
</reference>
<keyword evidence="7" id="KW-0406">Ion transport</keyword>
<feature type="transmembrane region" description="Helical" evidence="11">
    <location>
        <begin position="219"/>
        <end position="244"/>
    </location>
</feature>
<keyword evidence="5 11" id="KW-0812">Transmembrane</keyword>
<evidence type="ECO:0000313" key="13">
    <source>
        <dbReference type="Proteomes" id="UP000297475"/>
    </source>
</evidence>
<feature type="transmembrane region" description="Helical" evidence="11">
    <location>
        <begin position="453"/>
        <end position="474"/>
    </location>
</feature>
<evidence type="ECO:0000256" key="5">
    <source>
        <dbReference type="ARBA" id="ARBA00022692"/>
    </source>
</evidence>
<dbReference type="CDD" id="cd13131">
    <property type="entry name" value="MATE_NorM_like"/>
    <property type="match status" value="1"/>
</dbReference>
<dbReference type="Proteomes" id="UP000297475">
    <property type="component" value="Unassembled WGS sequence"/>
</dbReference>
<gene>
    <name evidence="12" type="ORF">E4656_03480</name>
</gene>
<dbReference type="InterPro" id="IPR050222">
    <property type="entry name" value="MATE_MdtK"/>
</dbReference>